<organism evidence="1 2">
    <name type="scientific">Colletotrichum chrysophilum</name>
    <dbReference type="NCBI Taxonomy" id="1836956"/>
    <lineage>
        <taxon>Eukaryota</taxon>
        <taxon>Fungi</taxon>
        <taxon>Dikarya</taxon>
        <taxon>Ascomycota</taxon>
        <taxon>Pezizomycotina</taxon>
        <taxon>Sordariomycetes</taxon>
        <taxon>Hypocreomycetidae</taxon>
        <taxon>Glomerellales</taxon>
        <taxon>Glomerellaceae</taxon>
        <taxon>Colletotrichum</taxon>
        <taxon>Colletotrichum gloeosporioides species complex</taxon>
    </lineage>
</organism>
<sequence>MGHMAGSAVSSGMRTAAQLQFSKHWKKHWESSEDQQELPTISSIPIAISSAVHRVPTLMTGLGRGWTLEPGLDSALPWKGMVEKV</sequence>
<proteinExistence type="predicted"/>
<keyword evidence="2" id="KW-1185">Reference proteome</keyword>
<dbReference type="AlphaFoldDB" id="A0AAD9AVL4"/>
<name>A0AAD9AVL4_9PEZI</name>
<dbReference type="EMBL" id="JAQOWY010000041">
    <property type="protein sequence ID" value="KAK1854214.1"/>
    <property type="molecule type" value="Genomic_DNA"/>
</dbReference>
<comment type="caution">
    <text evidence="1">The sequence shown here is derived from an EMBL/GenBank/DDBJ whole genome shotgun (WGS) entry which is preliminary data.</text>
</comment>
<evidence type="ECO:0000313" key="2">
    <source>
        <dbReference type="Proteomes" id="UP001243330"/>
    </source>
</evidence>
<protein>
    <submittedName>
        <fullName evidence="1">Uncharacterized protein</fullName>
    </submittedName>
</protein>
<gene>
    <name evidence="1" type="ORF">CCHR01_03188</name>
</gene>
<reference evidence="1" key="1">
    <citation type="submission" date="2023-01" db="EMBL/GenBank/DDBJ databases">
        <title>Colletotrichum chrysophilum M932 genome sequence.</title>
        <authorList>
            <person name="Baroncelli R."/>
        </authorList>
    </citation>
    <scope>NUCLEOTIDE SEQUENCE</scope>
    <source>
        <strain evidence="1">M932</strain>
    </source>
</reference>
<accession>A0AAD9AVL4</accession>
<evidence type="ECO:0000313" key="1">
    <source>
        <dbReference type="EMBL" id="KAK1854214.1"/>
    </source>
</evidence>
<dbReference type="Proteomes" id="UP001243330">
    <property type="component" value="Unassembled WGS sequence"/>
</dbReference>